<feature type="non-terminal residue" evidence="4">
    <location>
        <position position="778"/>
    </location>
</feature>
<dbReference type="GO" id="GO:0005524">
    <property type="term" value="F:ATP binding"/>
    <property type="evidence" value="ECO:0007669"/>
    <property type="project" value="UniProtKB-KW"/>
</dbReference>
<keyword evidence="2" id="KW-0067">ATP-binding</keyword>
<dbReference type="EMBL" id="VGJX01000113">
    <property type="protein sequence ID" value="MBM3274070.1"/>
    <property type="molecule type" value="Genomic_DNA"/>
</dbReference>
<keyword evidence="1" id="KW-0547">Nucleotide-binding</keyword>
<evidence type="ECO:0000256" key="2">
    <source>
        <dbReference type="ARBA" id="ARBA00022840"/>
    </source>
</evidence>
<feature type="domain" description="Orc1-like AAA ATPase" evidence="3">
    <location>
        <begin position="11"/>
        <end position="175"/>
    </location>
</feature>
<evidence type="ECO:0000313" key="4">
    <source>
        <dbReference type="EMBL" id="MBM3274070.1"/>
    </source>
</evidence>
<protein>
    <submittedName>
        <fullName evidence="4">AAA family ATPase</fullName>
    </submittedName>
</protein>
<gene>
    <name evidence="4" type="ORF">FJZ00_02870</name>
</gene>
<reference evidence="4 5" key="1">
    <citation type="submission" date="2019-03" db="EMBL/GenBank/DDBJ databases">
        <title>Lake Tanganyika Metagenome-Assembled Genomes (MAGs).</title>
        <authorList>
            <person name="Tran P."/>
        </authorList>
    </citation>
    <scope>NUCLEOTIDE SEQUENCE [LARGE SCALE GENOMIC DNA]</scope>
    <source>
        <strain evidence="4">K_DeepCast_65m_m2_236</strain>
    </source>
</reference>
<accession>A0A938BMK0</accession>
<evidence type="ECO:0000313" key="5">
    <source>
        <dbReference type="Proteomes" id="UP000703893"/>
    </source>
</evidence>
<proteinExistence type="predicted"/>
<dbReference type="GO" id="GO:0004016">
    <property type="term" value="F:adenylate cyclase activity"/>
    <property type="evidence" value="ECO:0007669"/>
    <property type="project" value="TreeGrafter"/>
</dbReference>
<organism evidence="4 5">
    <name type="scientific">Candidatus Tanganyikabacteria bacterium</name>
    <dbReference type="NCBI Taxonomy" id="2961651"/>
    <lineage>
        <taxon>Bacteria</taxon>
        <taxon>Bacillati</taxon>
        <taxon>Candidatus Sericytochromatia</taxon>
        <taxon>Candidatus Tanganyikabacteria</taxon>
    </lineage>
</organism>
<dbReference type="InterPro" id="IPR027417">
    <property type="entry name" value="P-loop_NTPase"/>
</dbReference>
<dbReference type="GO" id="GO:0005737">
    <property type="term" value="C:cytoplasm"/>
    <property type="evidence" value="ECO:0007669"/>
    <property type="project" value="TreeGrafter"/>
</dbReference>
<dbReference type="SUPFAM" id="SSF52540">
    <property type="entry name" value="P-loop containing nucleoside triphosphate hydrolases"/>
    <property type="match status" value="1"/>
</dbReference>
<dbReference type="Pfam" id="PF13191">
    <property type="entry name" value="AAA_16"/>
    <property type="match status" value="1"/>
</dbReference>
<evidence type="ECO:0000256" key="1">
    <source>
        <dbReference type="ARBA" id="ARBA00022741"/>
    </source>
</evidence>
<dbReference type="AlphaFoldDB" id="A0A938BMK0"/>
<name>A0A938BMK0_9BACT</name>
<dbReference type="InterPro" id="IPR041664">
    <property type="entry name" value="AAA_16"/>
</dbReference>
<dbReference type="Proteomes" id="UP000703893">
    <property type="component" value="Unassembled WGS sequence"/>
</dbReference>
<comment type="caution">
    <text evidence="4">The sequence shown here is derived from an EMBL/GenBank/DDBJ whole genome shotgun (WGS) entry which is preliminary data.</text>
</comment>
<sequence length="778" mass="85034">MPIASDPTAVPLVGRDAPLNLLKMAAEAAFKDGAGAAVLSGEAGLGKSRLISSLTEAFGAKVRCARVSCLNRIPAPLSTFRDLLSVAADFLGRPPPEVAPDLARFIPDLGVEPSAEIEPAFERRRLFKAVETWLQKAAKNRQIMLAIDNLHWADQTSANLFRYLATNLKAPVVLVAATRQADMRSFWHPRIHRLALGPLSEEDGRDLATALLGKGALSDHAFAAIWHKCQGNPGAFLEALRSLEDSGLLRRGLGGWIAPYQLPPRPWDEALLSRIEKLDPISRDLLQMLAVVERADTDVLVRLSLMDPDQVTQKVDALIWRGLVAQRGGQVQFDPPYAREVVYESIPAAVRQELHLAAGELLEGDPAAESFDLAYHFSRSQPRKAVAYLVSLGEEALAYGATEEAGAFLGQAIGYMEAVNDPEDSGLLMACREAYGAILADRDPDRAAAMLEVVVRDLQEMVDSRIMQSRTRALKKLVSYLPAPISDRIKISLYSPKHLIPRNATPRDRLQSAMRSLAVAEGTRGNYERAQELLDSVAEISGKDPAANLDLAVIASRFQVEAGFFPRASKIAQDALESMLRNRTKRSLSAQIIEVELRFIMDLVAALRGEASHHLEDAPELLSEIGPSLGFTPELPRLIRLARQGRWRAMEDLALRVGEAWAGRSVARWATHARAWTLFEARVPRAHEEALSEAAAATDPVSISTVALVHAIEQAEGGDIEPLEECVLAMRKSKSFLLTQALVSLGEVLLPQSGPTTLNRVKGIAIESHLRATEAKFR</sequence>
<evidence type="ECO:0000259" key="3">
    <source>
        <dbReference type="Pfam" id="PF13191"/>
    </source>
</evidence>
<dbReference type="PANTHER" id="PTHR16305:SF28">
    <property type="entry name" value="GUANYLATE CYCLASE DOMAIN-CONTAINING PROTEIN"/>
    <property type="match status" value="1"/>
</dbReference>
<dbReference type="PANTHER" id="PTHR16305">
    <property type="entry name" value="TESTICULAR SOLUBLE ADENYLYL CYCLASE"/>
    <property type="match status" value="1"/>
</dbReference>
<dbReference type="Gene3D" id="3.40.50.300">
    <property type="entry name" value="P-loop containing nucleotide triphosphate hydrolases"/>
    <property type="match status" value="1"/>
</dbReference>